<accession>A0ABP5E8D7</accession>
<protein>
    <submittedName>
        <fullName evidence="1">Acyl-CoA thioesterase</fullName>
    </submittedName>
</protein>
<evidence type="ECO:0000313" key="2">
    <source>
        <dbReference type="Proteomes" id="UP001501116"/>
    </source>
</evidence>
<dbReference type="Proteomes" id="UP001501116">
    <property type="component" value="Unassembled WGS sequence"/>
</dbReference>
<dbReference type="InterPro" id="IPR050563">
    <property type="entry name" value="4-hydroxybenzoyl-CoA_TE"/>
</dbReference>
<dbReference type="InterPro" id="IPR029069">
    <property type="entry name" value="HotDog_dom_sf"/>
</dbReference>
<name>A0ABP5E8D7_9PSEU</name>
<dbReference type="PANTHER" id="PTHR31793:SF24">
    <property type="entry name" value="LONG-CHAIN ACYL-COA THIOESTERASE FADM"/>
    <property type="match status" value="1"/>
</dbReference>
<sequence length="143" mass="15709">MSEREPFSVQIKVRHYELDTLGHLNHAVYHSYAEVARLEMMEASGALAGLRDENIAAVLLESTVRFKRELRAGDTVTVTCDGRFGEGKVLQADSVIFKADGTVSAEIDCTLGLMDLARRKLVADPRAVLERAGADLKLMSTTE</sequence>
<dbReference type="SUPFAM" id="SSF54637">
    <property type="entry name" value="Thioesterase/thiol ester dehydrase-isomerase"/>
    <property type="match status" value="1"/>
</dbReference>
<dbReference type="EMBL" id="BAAANN010000071">
    <property type="protein sequence ID" value="GAA1993369.1"/>
    <property type="molecule type" value="Genomic_DNA"/>
</dbReference>
<gene>
    <name evidence="1" type="ORF">GCM10009754_85810</name>
</gene>
<dbReference type="Gene3D" id="3.10.129.10">
    <property type="entry name" value="Hotdog Thioesterase"/>
    <property type="match status" value="1"/>
</dbReference>
<dbReference type="RefSeq" id="WP_344431883.1">
    <property type="nucleotide sequence ID" value="NZ_BAAANN010000071.1"/>
</dbReference>
<dbReference type="PANTHER" id="PTHR31793">
    <property type="entry name" value="4-HYDROXYBENZOYL-COA THIOESTERASE FAMILY MEMBER"/>
    <property type="match status" value="1"/>
</dbReference>
<reference evidence="2" key="1">
    <citation type="journal article" date="2019" name="Int. J. Syst. Evol. Microbiol.">
        <title>The Global Catalogue of Microorganisms (GCM) 10K type strain sequencing project: providing services to taxonomists for standard genome sequencing and annotation.</title>
        <authorList>
            <consortium name="The Broad Institute Genomics Platform"/>
            <consortium name="The Broad Institute Genome Sequencing Center for Infectious Disease"/>
            <person name="Wu L."/>
            <person name="Ma J."/>
        </authorList>
    </citation>
    <scope>NUCLEOTIDE SEQUENCE [LARGE SCALE GENOMIC DNA]</scope>
    <source>
        <strain evidence="2">JCM 14545</strain>
    </source>
</reference>
<organism evidence="1 2">
    <name type="scientific">Amycolatopsis minnesotensis</name>
    <dbReference type="NCBI Taxonomy" id="337894"/>
    <lineage>
        <taxon>Bacteria</taxon>
        <taxon>Bacillati</taxon>
        <taxon>Actinomycetota</taxon>
        <taxon>Actinomycetes</taxon>
        <taxon>Pseudonocardiales</taxon>
        <taxon>Pseudonocardiaceae</taxon>
        <taxon>Amycolatopsis</taxon>
    </lineage>
</organism>
<proteinExistence type="predicted"/>
<dbReference type="Pfam" id="PF13279">
    <property type="entry name" value="4HBT_2"/>
    <property type="match status" value="1"/>
</dbReference>
<keyword evidence="2" id="KW-1185">Reference proteome</keyword>
<evidence type="ECO:0000313" key="1">
    <source>
        <dbReference type="EMBL" id="GAA1993369.1"/>
    </source>
</evidence>
<dbReference type="CDD" id="cd00586">
    <property type="entry name" value="4HBT"/>
    <property type="match status" value="1"/>
</dbReference>
<comment type="caution">
    <text evidence="1">The sequence shown here is derived from an EMBL/GenBank/DDBJ whole genome shotgun (WGS) entry which is preliminary data.</text>
</comment>